<feature type="region of interest" description="Disordered" evidence="1">
    <location>
        <begin position="135"/>
        <end position="154"/>
    </location>
</feature>
<dbReference type="Proteomes" id="UP000026961">
    <property type="component" value="Chromosome 2"/>
</dbReference>
<evidence type="ECO:0000313" key="2">
    <source>
        <dbReference type="EnsemblPlants" id="OGLUM02G22070.1"/>
    </source>
</evidence>
<keyword evidence="3" id="KW-1185">Reference proteome</keyword>
<organism evidence="2">
    <name type="scientific">Oryza glumipatula</name>
    <dbReference type="NCBI Taxonomy" id="40148"/>
    <lineage>
        <taxon>Eukaryota</taxon>
        <taxon>Viridiplantae</taxon>
        <taxon>Streptophyta</taxon>
        <taxon>Embryophyta</taxon>
        <taxon>Tracheophyta</taxon>
        <taxon>Spermatophyta</taxon>
        <taxon>Magnoliopsida</taxon>
        <taxon>Liliopsida</taxon>
        <taxon>Poales</taxon>
        <taxon>Poaceae</taxon>
        <taxon>BOP clade</taxon>
        <taxon>Oryzoideae</taxon>
        <taxon>Oryzeae</taxon>
        <taxon>Oryzinae</taxon>
        <taxon>Oryza</taxon>
    </lineage>
</organism>
<feature type="region of interest" description="Disordered" evidence="1">
    <location>
        <begin position="15"/>
        <end position="82"/>
    </location>
</feature>
<dbReference type="AlphaFoldDB" id="A0A0D9YU34"/>
<feature type="compositionally biased region" description="Basic residues" evidence="1">
    <location>
        <begin position="45"/>
        <end position="56"/>
    </location>
</feature>
<accession>A0A0D9YU34</accession>
<proteinExistence type="predicted"/>
<protein>
    <submittedName>
        <fullName evidence="2">Uncharacterized protein</fullName>
    </submittedName>
</protein>
<evidence type="ECO:0000256" key="1">
    <source>
        <dbReference type="SAM" id="MobiDB-lite"/>
    </source>
</evidence>
<reference evidence="2" key="2">
    <citation type="submission" date="2018-05" db="EMBL/GenBank/DDBJ databases">
        <title>OgluRS3 (Oryza glumaepatula Reference Sequence Version 3).</title>
        <authorList>
            <person name="Zhang J."/>
            <person name="Kudrna D."/>
            <person name="Lee S."/>
            <person name="Talag J."/>
            <person name="Welchert J."/>
            <person name="Wing R.A."/>
        </authorList>
    </citation>
    <scope>NUCLEOTIDE SEQUENCE [LARGE SCALE GENOMIC DNA]</scope>
</reference>
<name>A0A0D9YU34_9ORYZ</name>
<dbReference type="EnsemblPlants" id="OGLUM02G22070.1">
    <property type="protein sequence ID" value="OGLUM02G22070.1"/>
    <property type="gene ID" value="OGLUM02G22070"/>
</dbReference>
<dbReference type="Gramene" id="OGLUM02G22070.1">
    <property type="protein sequence ID" value="OGLUM02G22070.1"/>
    <property type="gene ID" value="OGLUM02G22070"/>
</dbReference>
<reference evidence="2" key="1">
    <citation type="submission" date="2015-04" db="UniProtKB">
        <authorList>
            <consortium name="EnsemblPlants"/>
        </authorList>
    </citation>
    <scope>IDENTIFICATION</scope>
</reference>
<dbReference type="HOGENOM" id="CLU_1707043_0_0_1"/>
<feature type="compositionally biased region" description="Pro residues" evidence="1">
    <location>
        <begin position="71"/>
        <end position="82"/>
    </location>
</feature>
<evidence type="ECO:0000313" key="3">
    <source>
        <dbReference type="Proteomes" id="UP000026961"/>
    </source>
</evidence>
<sequence>MPLWRFLCPKCPWREREKGAPAGRRRRPRRAVVAAAANGDDGGRRRMRRGERRTARRAAVAGQRRGRRSEAPPPSHLPLPCSLPPVVPAGRCRHHLARPLAPPGRPSPSPLLPRRLLLPLPSPIRRTLRLLNRHRRHRRAARARPRDVAAAPIS</sequence>